<evidence type="ECO:0000313" key="15">
    <source>
        <dbReference type="RefSeq" id="XP_045571076.1"/>
    </source>
</evidence>
<dbReference type="InterPro" id="IPR007110">
    <property type="entry name" value="Ig-like_dom"/>
</dbReference>
<evidence type="ECO:0000256" key="5">
    <source>
        <dbReference type="ARBA" id="ARBA00022889"/>
    </source>
</evidence>
<gene>
    <name evidence="15" type="primary">LOC123741690</name>
</gene>
<dbReference type="InterPro" id="IPR013783">
    <property type="entry name" value="Ig-like_fold"/>
</dbReference>
<keyword evidence="4" id="KW-0677">Repeat</keyword>
<protein>
    <submittedName>
        <fullName evidence="15">Vascular cell adhesion protein 1 isoform X1</fullName>
    </submittedName>
</protein>
<feature type="chain" id="PRO_5045080631" evidence="12">
    <location>
        <begin position="30"/>
        <end position="343"/>
    </location>
</feature>
<keyword evidence="5" id="KW-0130">Cell adhesion</keyword>
<keyword evidence="2 11" id="KW-0812">Transmembrane</keyword>
<dbReference type="InterPro" id="IPR003987">
    <property type="entry name" value="ICAM_VCAM_N"/>
</dbReference>
<evidence type="ECO:0000256" key="3">
    <source>
        <dbReference type="ARBA" id="ARBA00022729"/>
    </source>
</evidence>
<comment type="subcellular location">
    <subcellularLocation>
        <location evidence="1">Membrane</location>
        <topology evidence="1">Single-pass type I membrane protein</topology>
    </subcellularLocation>
</comment>
<evidence type="ECO:0000256" key="12">
    <source>
        <dbReference type="SAM" id="SignalP"/>
    </source>
</evidence>
<keyword evidence="9" id="KW-0325">Glycoprotein</keyword>
<feature type="domain" description="Ig-like" evidence="13">
    <location>
        <begin position="122"/>
        <end position="220"/>
    </location>
</feature>
<dbReference type="PROSITE" id="PS50835">
    <property type="entry name" value="IG_LIKE"/>
    <property type="match status" value="2"/>
</dbReference>
<keyword evidence="8" id="KW-1015">Disulfide bond</keyword>
<feature type="signal peptide" evidence="12">
    <location>
        <begin position="1"/>
        <end position="29"/>
    </location>
</feature>
<dbReference type="Pfam" id="PF07679">
    <property type="entry name" value="I-set"/>
    <property type="match status" value="1"/>
</dbReference>
<dbReference type="SMART" id="SM00408">
    <property type="entry name" value="IGc2"/>
    <property type="match status" value="2"/>
</dbReference>
<keyword evidence="7 11" id="KW-0472">Membrane</keyword>
<evidence type="ECO:0000256" key="9">
    <source>
        <dbReference type="ARBA" id="ARBA00023180"/>
    </source>
</evidence>
<keyword evidence="3 12" id="KW-0732">Signal</keyword>
<dbReference type="InterPro" id="IPR047012">
    <property type="entry name" value="ICAM_VCAM"/>
</dbReference>
<dbReference type="SMART" id="SM00409">
    <property type="entry name" value="IG"/>
    <property type="match status" value="2"/>
</dbReference>
<keyword evidence="10" id="KW-0393">Immunoglobulin domain</keyword>
<dbReference type="InterPro" id="IPR013098">
    <property type="entry name" value="Ig_I-set"/>
</dbReference>
<dbReference type="SUPFAM" id="SSF48726">
    <property type="entry name" value="Immunoglobulin"/>
    <property type="match status" value="3"/>
</dbReference>
<evidence type="ECO:0000256" key="6">
    <source>
        <dbReference type="ARBA" id="ARBA00022989"/>
    </source>
</evidence>
<evidence type="ECO:0000256" key="1">
    <source>
        <dbReference type="ARBA" id="ARBA00004479"/>
    </source>
</evidence>
<sequence>MGYQRTTMISLQRMLGLLMLILLHGAADEACLPDINHLTLEPPVAVVRHGDPLEVNCSTLFNTHLGMHWVSTEGNTSLEKNSQFVTWNMTVVDWGTQARCNIKLNGSLLCSQDLTLTVYKIPDSVSISVLRHSGPMVEGTEYQLQCDIQNIAPLQNLVVKWYKGNEPLDNVTYSIVSKTPVDVSDTLMISPSRHDDGAQYRCRAQLDLGPEGPQPHPTVTSEPLNITVHYAPEFLPGNDTVEVSAGSDVSLDCSAEGNPPPELRWTNNTAEGNANETTVGRLRTLNISRVTANATYNCTVTNRLGSITKHQNLSTLLYTVSWLLILIFFINQKHMTGMASNSN</sequence>
<keyword evidence="6 11" id="KW-1133">Transmembrane helix</keyword>
<evidence type="ECO:0000256" key="2">
    <source>
        <dbReference type="ARBA" id="ARBA00022692"/>
    </source>
</evidence>
<evidence type="ECO:0000259" key="13">
    <source>
        <dbReference type="PROSITE" id="PS50835"/>
    </source>
</evidence>
<feature type="domain" description="Ig-like" evidence="13">
    <location>
        <begin position="232"/>
        <end position="314"/>
    </location>
</feature>
<proteinExistence type="predicted"/>
<dbReference type="Pfam" id="PF13927">
    <property type="entry name" value="Ig_3"/>
    <property type="match status" value="1"/>
</dbReference>
<name>A0ABM3EJ33_SALSA</name>
<feature type="transmembrane region" description="Helical" evidence="11">
    <location>
        <begin position="313"/>
        <end position="330"/>
    </location>
</feature>
<dbReference type="PANTHER" id="PTHR13771">
    <property type="entry name" value="INTERCELLULAR ADHESION MOLECULE"/>
    <property type="match status" value="1"/>
</dbReference>
<accession>A0ABM3EJ33</accession>
<keyword evidence="14" id="KW-1185">Reference proteome</keyword>
<dbReference type="InterPro" id="IPR003599">
    <property type="entry name" value="Ig_sub"/>
</dbReference>
<dbReference type="Proteomes" id="UP001652741">
    <property type="component" value="Chromosome ssa03"/>
</dbReference>
<evidence type="ECO:0000256" key="8">
    <source>
        <dbReference type="ARBA" id="ARBA00023157"/>
    </source>
</evidence>
<evidence type="ECO:0000313" key="14">
    <source>
        <dbReference type="Proteomes" id="UP001652741"/>
    </source>
</evidence>
<evidence type="ECO:0000256" key="7">
    <source>
        <dbReference type="ARBA" id="ARBA00023136"/>
    </source>
</evidence>
<dbReference type="PRINTS" id="PR01472">
    <property type="entry name" value="ICAMVCAM1"/>
</dbReference>
<dbReference type="GeneID" id="123741690"/>
<dbReference type="RefSeq" id="XP_045571076.1">
    <property type="nucleotide sequence ID" value="XM_045715120.1"/>
</dbReference>
<dbReference type="Gene3D" id="2.60.40.10">
    <property type="entry name" value="Immunoglobulins"/>
    <property type="match status" value="3"/>
</dbReference>
<evidence type="ECO:0000256" key="4">
    <source>
        <dbReference type="ARBA" id="ARBA00022737"/>
    </source>
</evidence>
<dbReference type="InterPro" id="IPR036179">
    <property type="entry name" value="Ig-like_dom_sf"/>
</dbReference>
<dbReference type="PANTHER" id="PTHR13771:SF9">
    <property type="entry name" value="INTERCELLULAR ADHESION MOLECULE 5"/>
    <property type="match status" value="1"/>
</dbReference>
<evidence type="ECO:0000256" key="11">
    <source>
        <dbReference type="SAM" id="Phobius"/>
    </source>
</evidence>
<dbReference type="InterPro" id="IPR003598">
    <property type="entry name" value="Ig_sub2"/>
</dbReference>
<evidence type="ECO:0000256" key="10">
    <source>
        <dbReference type="ARBA" id="ARBA00023319"/>
    </source>
</evidence>
<organism evidence="14 15">
    <name type="scientific">Salmo salar</name>
    <name type="common">Atlantic salmon</name>
    <dbReference type="NCBI Taxonomy" id="8030"/>
    <lineage>
        <taxon>Eukaryota</taxon>
        <taxon>Metazoa</taxon>
        <taxon>Chordata</taxon>
        <taxon>Craniata</taxon>
        <taxon>Vertebrata</taxon>
        <taxon>Euteleostomi</taxon>
        <taxon>Actinopterygii</taxon>
        <taxon>Neopterygii</taxon>
        <taxon>Teleostei</taxon>
        <taxon>Protacanthopterygii</taxon>
        <taxon>Salmoniformes</taxon>
        <taxon>Salmonidae</taxon>
        <taxon>Salmoninae</taxon>
        <taxon>Salmo</taxon>
    </lineage>
</organism>
<reference evidence="15" key="1">
    <citation type="submission" date="2025-08" db="UniProtKB">
        <authorList>
            <consortium name="RefSeq"/>
        </authorList>
    </citation>
    <scope>IDENTIFICATION</scope>
</reference>